<feature type="domain" description="Thioredoxin" evidence="4">
    <location>
        <begin position="104"/>
        <end position="255"/>
    </location>
</feature>
<keyword evidence="1" id="KW-0677">Repeat</keyword>
<dbReference type="AlphaFoldDB" id="A0A517WQB0"/>
<dbReference type="PROSITE" id="PS51352">
    <property type="entry name" value="THIOREDOXIN_2"/>
    <property type="match status" value="1"/>
</dbReference>
<dbReference type="InterPro" id="IPR036249">
    <property type="entry name" value="Thioredoxin-like_sf"/>
</dbReference>
<feature type="region of interest" description="Disordered" evidence="2">
    <location>
        <begin position="86"/>
        <end position="121"/>
    </location>
</feature>
<name>A0A517WQB0_9PLAN</name>
<dbReference type="PANTHER" id="PTHR46388">
    <property type="entry name" value="NHL REPEAT-CONTAINING PROTEIN 2"/>
    <property type="match status" value="1"/>
</dbReference>
<dbReference type="Pfam" id="PF01436">
    <property type="entry name" value="NHL"/>
    <property type="match status" value="2"/>
</dbReference>
<protein>
    <submittedName>
        <fullName evidence="5">Thiol-disulfide oxidoreductase YkuV</fullName>
        <ecNumber evidence="5">1.8.-.-</ecNumber>
    </submittedName>
</protein>
<sequence>MIGLRNFRLETVPQNGEVPTIEACVSTNKKFSLIPPLLTRPSVHGEVGMPGKQAFLNRIYLIPFVIASFFLSLNLSISPVLADEKSPAKDTKQSKKNAKQDNVLTVKNPFPNRPKAPSLDGGKEWLNTSGEITLKDLRGKVVLIDFWTYCCINCMHVLPDLAYLEKKYPNELVVIGCHSAKFDNEKETDNIRRAIQRYEIKHPVINDANMTVWRKYGVRAWPSMVLIDPEGNYCGHLSGEGNRELLDKVLERVIAYHRAKGTLDETPVHFELESNKLKKTPLKFPGKLLADAPNQRLFISDSNHNRIVIASLDGKLIDVIGSGQIGKKDGDYKTASFDHPQGMALVGNTLYVADTENHLIRAIDLNKKQVTTLAGTGEQARYRSAGGKLKESALNSPWALAEINGVLYICMAGPHQIWSHKLGTDEIGVYAGSGREDITNGPLETSAFAQTSDITVDGDVFYVVDSEGSAVRKVDTKNKKVTTIAGASDLERGRALFEFGDLDGIGEKSRLQHPLGVLFDKGRLFVADTYNHKLKTIDLKTNEVKTLLGTGKDGDALNPAQFSEPSGLALVGNRLFVADTNNHRICEVNLNDNKVTEFKVQGLTTPSLPKKSDDSFSPAKNTIAVSAQTVDAKSPFKISVTPKLPAEFKLSPLAPVKFSFTSDADPKKTIAKGKGVVKGNQVVLELPALTAQSDTYLLNLRFGYCRDGVGGLCKQHSAHWKIPIETAAGNKTSEISLPLDLLQD</sequence>
<evidence type="ECO:0000313" key="5">
    <source>
        <dbReference type="EMBL" id="QDU07445.1"/>
    </source>
</evidence>
<reference evidence="5 6" key="1">
    <citation type="submission" date="2019-03" db="EMBL/GenBank/DDBJ databases">
        <title>Deep-cultivation of Planctomycetes and their phenomic and genomic characterization uncovers novel biology.</title>
        <authorList>
            <person name="Wiegand S."/>
            <person name="Jogler M."/>
            <person name="Boedeker C."/>
            <person name="Pinto D."/>
            <person name="Vollmers J."/>
            <person name="Rivas-Marin E."/>
            <person name="Kohn T."/>
            <person name="Peeters S.H."/>
            <person name="Heuer A."/>
            <person name="Rast P."/>
            <person name="Oberbeckmann S."/>
            <person name="Bunk B."/>
            <person name="Jeske O."/>
            <person name="Meyerdierks A."/>
            <person name="Storesund J.E."/>
            <person name="Kallscheuer N."/>
            <person name="Luecker S."/>
            <person name="Lage O.M."/>
            <person name="Pohl T."/>
            <person name="Merkel B.J."/>
            <person name="Hornburger P."/>
            <person name="Mueller R.-W."/>
            <person name="Bruemmer F."/>
            <person name="Labrenz M."/>
            <person name="Spormann A.M."/>
            <person name="Op den Camp H."/>
            <person name="Overmann J."/>
            <person name="Amann R."/>
            <person name="Jetten M.S.M."/>
            <person name="Mascher T."/>
            <person name="Medema M.H."/>
            <person name="Devos D.P."/>
            <person name="Kaster A.-K."/>
            <person name="Ovreas L."/>
            <person name="Rohde M."/>
            <person name="Galperin M.Y."/>
            <person name="Jogler C."/>
        </authorList>
    </citation>
    <scope>NUCLEOTIDE SEQUENCE [LARGE SCALE GENOMIC DNA]</scope>
    <source>
        <strain evidence="5 6">V202</strain>
    </source>
</reference>
<dbReference type="Gene3D" id="2.120.10.30">
    <property type="entry name" value="TolB, C-terminal domain"/>
    <property type="match status" value="3"/>
</dbReference>
<evidence type="ECO:0000313" key="6">
    <source>
        <dbReference type="Proteomes" id="UP000318384"/>
    </source>
</evidence>
<dbReference type="InterPro" id="IPR012336">
    <property type="entry name" value="Thioredoxin-like_fold"/>
</dbReference>
<organism evidence="5 6">
    <name type="scientific">Gimesia aquarii</name>
    <dbReference type="NCBI Taxonomy" id="2527964"/>
    <lineage>
        <taxon>Bacteria</taxon>
        <taxon>Pseudomonadati</taxon>
        <taxon>Planctomycetota</taxon>
        <taxon>Planctomycetia</taxon>
        <taxon>Planctomycetales</taxon>
        <taxon>Planctomycetaceae</taxon>
        <taxon>Gimesia</taxon>
    </lineage>
</organism>
<keyword evidence="3" id="KW-0812">Transmembrane</keyword>
<dbReference type="SUPFAM" id="SSF52833">
    <property type="entry name" value="Thioredoxin-like"/>
    <property type="match status" value="1"/>
</dbReference>
<keyword evidence="5" id="KW-0560">Oxidoreductase</keyword>
<gene>
    <name evidence="5" type="primary">ykuV</name>
    <name evidence="5" type="ORF">V202x_08000</name>
</gene>
<dbReference type="InterPro" id="IPR001258">
    <property type="entry name" value="NHL_repeat"/>
</dbReference>
<dbReference type="EC" id="1.8.-.-" evidence="5"/>
<feature type="transmembrane region" description="Helical" evidence="3">
    <location>
        <begin position="59"/>
        <end position="82"/>
    </location>
</feature>
<dbReference type="Gene3D" id="3.40.30.10">
    <property type="entry name" value="Glutaredoxin"/>
    <property type="match status" value="1"/>
</dbReference>
<evidence type="ECO:0000259" key="4">
    <source>
        <dbReference type="PROSITE" id="PS51352"/>
    </source>
</evidence>
<dbReference type="EMBL" id="CP037422">
    <property type="protein sequence ID" value="QDU07445.1"/>
    <property type="molecule type" value="Genomic_DNA"/>
</dbReference>
<dbReference type="InterPro" id="IPR045302">
    <property type="entry name" value="NHL2_NHL_rpt_dom"/>
</dbReference>
<evidence type="ECO:0000256" key="2">
    <source>
        <dbReference type="SAM" id="MobiDB-lite"/>
    </source>
</evidence>
<evidence type="ECO:0000256" key="3">
    <source>
        <dbReference type="SAM" id="Phobius"/>
    </source>
</evidence>
<dbReference type="CDD" id="cd03012">
    <property type="entry name" value="TlpA_like_DipZ_like"/>
    <property type="match status" value="1"/>
</dbReference>
<accession>A0A517WQB0</accession>
<keyword evidence="3" id="KW-0472">Membrane</keyword>
<keyword evidence="3" id="KW-1133">Transmembrane helix</keyword>
<proteinExistence type="predicted"/>
<dbReference type="GO" id="GO:0016491">
    <property type="term" value="F:oxidoreductase activity"/>
    <property type="evidence" value="ECO:0007669"/>
    <property type="project" value="UniProtKB-KW"/>
</dbReference>
<dbReference type="SUPFAM" id="SSF101898">
    <property type="entry name" value="NHL repeat"/>
    <property type="match status" value="1"/>
</dbReference>
<dbReference type="PANTHER" id="PTHR46388:SF2">
    <property type="entry name" value="NHL REPEAT-CONTAINING PROTEIN 2"/>
    <property type="match status" value="1"/>
</dbReference>
<keyword evidence="6" id="KW-1185">Reference proteome</keyword>
<dbReference type="InterPro" id="IPR013766">
    <property type="entry name" value="Thioredoxin_domain"/>
</dbReference>
<dbReference type="InterPro" id="IPR011042">
    <property type="entry name" value="6-blade_b-propeller_TolB-like"/>
</dbReference>
<evidence type="ECO:0000256" key="1">
    <source>
        <dbReference type="ARBA" id="ARBA00022737"/>
    </source>
</evidence>
<dbReference type="Proteomes" id="UP000318384">
    <property type="component" value="Chromosome"/>
</dbReference>
<dbReference type="Pfam" id="PF13905">
    <property type="entry name" value="Thioredoxin_8"/>
    <property type="match status" value="1"/>
</dbReference>
<dbReference type="CDD" id="cd14951">
    <property type="entry name" value="NHL-2_like"/>
    <property type="match status" value="1"/>
</dbReference>